<gene>
    <name evidence="1" type="ORF">SAMN06265361_1053</name>
</gene>
<proteinExistence type="predicted"/>
<evidence type="ECO:0000313" key="1">
    <source>
        <dbReference type="EMBL" id="SMP24780.1"/>
    </source>
</evidence>
<evidence type="ECO:0000313" key="2">
    <source>
        <dbReference type="Proteomes" id="UP001157946"/>
    </source>
</evidence>
<accession>A0AA46AG71</accession>
<organism evidence="1 2">
    <name type="scientific">Laceyella tengchongensis</name>
    <dbReference type="NCBI Taxonomy" id="574699"/>
    <lineage>
        <taxon>Bacteria</taxon>
        <taxon>Bacillati</taxon>
        <taxon>Bacillota</taxon>
        <taxon>Bacilli</taxon>
        <taxon>Bacillales</taxon>
        <taxon>Thermoactinomycetaceae</taxon>
        <taxon>Laceyella</taxon>
    </lineage>
</organism>
<protein>
    <submittedName>
        <fullName evidence="1">Uncharacterized protein</fullName>
    </submittedName>
</protein>
<dbReference type="RefSeq" id="WP_102991158.1">
    <property type="nucleotide sequence ID" value="NZ_FXTU01000005.1"/>
</dbReference>
<name>A0AA46AG71_9BACL</name>
<comment type="caution">
    <text evidence="1">The sequence shown here is derived from an EMBL/GenBank/DDBJ whole genome shotgun (WGS) entry which is preliminary data.</text>
</comment>
<reference evidence="1" key="1">
    <citation type="submission" date="2017-05" db="EMBL/GenBank/DDBJ databases">
        <authorList>
            <person name="Varghese N."/>
            <person name="Submissions S."/>
        </authorList>
    </citation>
    <scope>NUCLEOTIDE SEQUENCE</scope>
    <source>
        <strain evidence="1">DSM 45262</strain>
    </source>
</reference>
<keyword evidence="2" id="KW-1185">Reference proteome</keyword>
<dbReference type="EMBL" id="FXTU01000005">
    <property type="protein sequence ID" value="SMP24780.1"/>
    <property type="molecule type" value="Genomic_DNA"/>
</dbReference>
<dbReference type="Proteomes" id="UP001157946">
    <property type="component" value="Unassembled WGS sequence"/>
</dbReference>
<sequence length="502" mass="58140">MLSVRLQSTLDKGNVYVDAWADQVHLGRYQFLSEKKPHPIGIELVRATLLSWATIDLCFAQEVVLSDDLDPRVVIYIQQHYDLVTRTYTHLYGRPTASLLFKKIGDEQQTPFFYLDSNAYFLGYTGGKDSTLCQILLDVAQVKTVHYLVTYDNDQHSEEGHINFVLSQPEEYYKVSVVGANRQLGNVSFHQADDIHVTFAAPYFDLNSSKPAYLAVGLPWDVIHTFPNEGLCDLVPTETYCSLKILMDLFHALNVVNFKLISPIASLHTVGVYQVLSKILGIEKLMELDSCWHSYLFQGKPCGCCPKCQRLKFIFEYCFNQDYLSWSPTLKIESGNFLFGSLYAWQSINQHPDINWSQYSLVDVESTKFSGPFIEILKEKYNVPQIKVPHLNFKFEKDEQKWEEVQSQIISLIAIDYNRCLKDRLVEGNVPWLPFEEDYHWDRVHPVLACYGNWPVYDLEKQQWETLFIKDGPSLQVPDTELFRIWLNKRTVQRVMKGNGYE</sequence>
<dbReference type="AlphaFoldDB" id="A0AA46AG71"/>